<dbReference type="AlphaFoldDB" id="A0AAP2RDH5"/>
<dbReference type="PANTHER" id="PTHR43031:SF1">
    <property type="entry name" value="PYRIDINE NUCLEOTIDE-DISULPHIDE OXIDOREDUCTASE"/>
    <property type="match status" value="1"/>
</dbReference>
<protein>
    <submittedName>
        <fullName evidence="2">Rhodanese-like domain-containing protein</fullName>
    </submittedName>
</protein>
<dbReference type="SUPFAM" id="SSF52821">
    <property type="entry name" value="Rhodanese/Cell cycle control phosphatase"/>
    <property type="match status" value="1"/>
</dbReference>
<dbReference type="GO" id="GO:0004792">
    <property type="term" value="F:thiosulfate-cyanide sulfurtransferase activity"/>
    <property type="evidence" value="ECO:0007669"/>
    <property type="project" value="InterPro"/>
</dbReference>
<dbReference type="PROSITE" id="PS50206">
    <property type="entry name" value="RHODANESE_3"/>
    <property type="match status" value="1"/>
</dbReference>
<dbReference type="Proteomes" id="UP001320159">
    <property type="component" value="Unassembled WGS sequence"/>
</dbReference>
<evidence type="ECO:0000313" key="2">
    <source>
        <dbReference type="EMBL" id="MCD1294786.1"/>
    </source>
</evidence>
<sequence>MYEQKLRSINTNQLRDRLNRKDKPHLLIDVREVEAFDKGHIPGAISLFDPEIMSLAKDMDKNMDIIVYATGTPTHTKMCDDAARRFMDMKFKNVWSFEEGLEGWINAGNRVDRSERRMT</sequence>
<evidence type="ECO:0000313" key="3">
    <source>
        <dbReference type="Proteomes" id="UP001320159"/>
    </source>
</evidence>
<evidence type="ECO:0000259" key="1">
    <source>
        <dbReference type="PROSITE" id="PS50206"/>
    </source>
</evidence>
<reference evidence="2 3" key="1">
    <citation type="submission" date="2017-11" db="EMBL/GenBank/DDBJ databases">
        <title>Isolation and Characterization of Family Methanocellaceae Species from Potential Methane Hydrate Area Offshore Southwestern Taiwan.</title>
        <authorList>
            <person name="Zhang W.-L."/>
            <person name="Chen W.-C."/>
            <person name="Lai M.-C."/>
            <person name="Chen S.-C."/>
        </authorList>
    </citation>
    <scope>NUCLEOTIDE SEQUENCE [LARGE SCALE GENOMIC DNA]</scope>
    <source>
        <strain evidence="2 3">CWC-04</strain>
    </source>
</reference>
<dbReference type="SMART" id="SM00450">
    <property type="entry name" value="RHOD"/>
    <property type="match status" value="1"/>
</dbReference>
<accession>A0AAP2RDH5</accession>
<name>A0AAP2RDH5_9EURY</name>
<proteinExistence type="predicted"/>
<dbReference type="InterPro" id="IPR001763">
    <property type="entry name" value="Rhodanese-like_dom"/>
</dbReference>
<dbReference type="Gene3D" id="3.40.250.10">
    <property type="entry name" value="Rhodanese-like domain"/>
    <property type="match status" value="1"/>
</dbReference>
<dbReference type="PROSITE" id="PS00380">
    <property type="entry name" value="RHODANESE_1"/>
    <property type="match status" value="1"/>
</dbReference>
<dbReference type="Pfam" id="PF00581">
    <property type="entry name" value="Rhodanese"/>
    <property type="match status" value="1"/>
</dbReference>
<dbReference type="InterPro" id="IPR001307">
    <property type="entry name" value="Thiosulphate_STrfase_CS"/>
</dbReference>
<organism evidence="2 3">
    <name type="scientific">Methanooceanicella nereidis</name>
    <dbReference type="NCBI Taxonomy" id="2052831"/>
    <lineage>
        <taxon>Archaea</taxon>
        <taxon>Methanobacteriati</taxon>
        <taxon>Methanobacteriota</taxon>
        <taxon>Stenosarchaea group</taxon>
        <taxon>Methanomicrobia</taxon>
        <taxon>Methanocellales</taxon>
        <taxon>Methanocellaceae</taxon>
        <taxon>Methanooceanicella</taxon>
    </lineage>
</organism>
<dbReference type="CDD" id="cd00158">
    <property type="entry name" value="RHOD"/>
    <property type="match status" value="1"/>
</dbReference>
<dbReference type="PANTHER" id="PTHR43031">
    <property type="entry name" value="FAD-DEPENDENT OXIDOREDUCTASE"/>
    <property type="match status" value="1"/>
</dbReference>
<dbReference type="EMBL" id="PGCK01000005">
    <property type="protein sequence ID" value="MCD1294786.1"/>
    <property type="molecule type" value="Genomic_DNA"/>
</dbReference>
<dbReference type="InterPro" id="IPR050229">
    <property type="entry name" value="GlpE_sulfurtransferase"/>
</dbReference>
<dbReference type="InterPro" id="IPR036873">
    <property type="entry name" value="Rhodanese-like_dom_sf"/>
</dbReference>
<keyword evidence="3" id="KW-1185">Reference proteome</keyword>
<feature type="domain" description="Rhodanese" evidence="1">
    <location>
        <begin position="21"/>
        <end position="113"/>
    </location>
</feature>
<gene>
    <name evidence="2" type="ORF">CUJ83_07210</name>
</gene>
<comment type="caution">
    <text evidence="2">The sequence shown here is derived from an EMBL/GenBank/DDBJ whole genome shotgun (WGS) entry which is preliminary data.</text>
</comment>